<dbReference type="Pfam" id="PF04290">
    <property type="entry name" value="DctQ"/>
    <property type="match status" value="1"/>
</dbReference>
<organism evidence="11 12">
    <name type="scientific">Alkalispirillum mobile</name>
    <dbReference type="NCBI Taxonomy" id="85925"/>
    <lineage>
        <taxon>Bacteria</taxon>
        <taxon>Pseudomonadati</taxon>
        <taxon>Pseudomonadota</taxon>
        <taxon>Gammaproteobacteria</taxon>
        <taxon>Chromatiales</taxon>
        <taxon>Ectothiorhodospiraceae</taxon>
        <taxon>Alkalispirillum</taxon>
    </lineage>
</organism>
<evidence type="ECO:0000313" key="11">
    <source>
        <dbReference type="EMBL" id="RLK51515.1"/>
    </source>
</evidence>
<evidence type="ECO:0000256" key="5">
    <source>
        <dbReference type="ARBA" id="ARBA00022692"/>
    </source>
</evidence>
<sequence length="171" mass="18866">MLGRLAHVLESINTVIGRVVAWAMLATVLVTFATVYFRYAMGIGLIWLQDLYVWTHVAAILLGSAFALLSGGFIRVDMLQNRMSEAKRAWVEIVGTIAFLFPFVGSLLYFGFPFFYRSWQIAEASSSEGGLPALFVLKALLIIFPVLLAIQGVAMLARNISFLSDNRPNGS</sequence>
<evidence type="ECO:0000256" key="9">
    <source>
        <dbReference type="RuleBase" id="RU369079"/>
    </source>
</evidence>
<dbReference type="GO" id="GO:0022857">
    <property type="term" value="F:transmembrane transporter activity"/>
    <property type="evidence" value="ECO:0007669"/>
    <property type="project" value="UniProtKB-UniRule"/>
</dbReference>
<reference evidence="11 12" key="1">
    <citation type="submission" date="2018-10" db="EMBL/GenBank/DDBJ databases">
        <title>Genomic Encyclopedia of Type Strains, Phase IV (KMG-IV): sequencing the most valuable type-strain genomes for metagenomic binning, comparative biology and taxonomic classification.</title>
        <authorList>
            <person name="Goeker M."/>
        </authorList>
    </citation>
    <scope>NUCLEOTIDE SEQUENCE [LARGE SCALE GENOMIC DNA]</scope>
    <source>
        <strain evidence="11 12">DSM 12769</strain>
    </source>
</reference>
<comment type="similarity">
    <text evidence="8 9">Belongs to the TRAP transporter small permease family.</text>
</comment>
<keyword evidence="7 9" id="KW-0472">Membrane</keyword>
<feature type="transmembrane region" description="Helical" evidence="9">
    <location>
        <begin position="20"/>
        <end position="39"/>
    </location>
</feature>
<comment type="subunit">
    <text evidence="9">The complex comprises the extracytoplasmic solute receptor protein and the two transmembrane proteins.</text>
</comment>
<keyword evidence="2 9" id="KW-0813">Transport</keyword>
<name>A0A498C6L1_9GAMM</name>
<dbReference type="PANTHER" id="PTHR35011:SF4">
    <property type="entry name" value="SLL1102 PROTEIN"/>
    <property type="match status" value="1"/>
</dbReference>
<feature type="transmembrane region" description="Helical" evidence="9">
    <location>
        <begin position="135"/>
        <end position="157"/>
    </location>
</feature>
<evidence type="ECO:0000259" key="10">
    <source>
        <dbReference type="Pfam" id="PF04290"/>
    </source>
</evidence>
<accession>A0A498C6L1</accession>
<evidence type="ECO:0000313" key="12">
    <source>
        <dbReference type="Proteomes" id="UP000275461"/>
    </source>
</evidence>
<keyword evidence="12" id="KW-1185">Reference proteome</keyword>
<evidence type="ECO:0000256" key="7">
    <source>
        <dbReference type="ARBA" id="ARBA00023136"/>
    </source>
</evidence>
<protein>
    <recommendedName>
        <fullName evidence="9">TRAP transporter small permease protein</fullName>
    </recommendedName>
</protein>
<dbReference type="Proteomes" id="UP000275461">
    <property type="component" value="Unassembled WGS sequence"/>
</dbReference>
<evidence type="ECO:0000256" key="3">
    <source>
        <dbReference type="ARBA" id="ARBA00022475"/>
    </source>
</evidence>
<dbReference type="InterPro" id="IPR007387">
    <property type="entry name" value="TRAP_DctQ"/>
</dbReference>
<comment type="function">
    <text evidence="9">Part of the tripartite ATP-independent periplasmic (TRAP) transport system.</text>
</comment>
<dbReference type="AlphaFoldDB" id="A0A498C6L1"/>
<evidence type="ECO:0000256" key="6">
    <source>
        <dbReference type="ARBA" id="ARBA00022989"/>
    </source>
</evidence>
<feature type="transmembrane region" description="Helical" evidence="9">
    <location>
        <begin position="51"/>
        <end position="69"/>
    </location>
</feature>
<dbReference type="InterPro" id="IPR055348">
    <property type="entry name" value="DctQ"/>
</dbReference>
<keyword evidence="5 9" id="KW-0812">Transmembrane</keyword>
<feature type="domain" description="Tripartite ATP-independent periplasmic transporters DctQ component" evidence="10">
    <location>
        <begin position="28"/>
        <end position="160"/>
    </location>
</feature>
<gene>
    <name evidence="11" type="ORF">DFR31_1458</name>
</gene>
<comment type="caution">
    <text evidence="11">The sequence shown here is derived from an EMBL/GenBank/DDBJ whole genome shotgun (WGS) entry which is preliminary data.</text>
</comment>
<evidence type="ECO:0000256" key="2">
    <source>
        <dbReference type="ARBA" id="ARBA00022448"/>
    </source>
</evidence>
<keyword evidence="4 9" id="KW-0997">Cell inner membrane</keyword>
<keyword evidence="6 9" id="KW-1133">Transmembrane helix</keyword>
<dbReference type="RefSeq" id="WP_170153620.1">
    <property type="nucleotide sequence ID" value="NZ_RCDA01000001.1"/>
</dbReference>
<keyword evidence="3" id="KW-1003">Cell membrane</keyword>
<dbReference type="GO" id="GO:0005886">
    <property type="term" value="C:plasma membrane"/>
    <property type="evidence" value="ECO:0007669"/>
    <property type="project" value="UniProtKB-SubCell"/>
</dbReference>
<comment type="subcellular location">
    <subcellularLocation>
        <location evidence="1 9">Cell inner membrane</location>
        <topology evidence="1 9">Multi-pass membrane protein</topology>
    </subcellularLocation>
</comment>
<dbReference type="EMBL" id="RCDA01000001">
    <property type="protein sequence ID" value="RLK51515.1"/>
    <property type="molecule type" value="Genomic_DNA"/>
</dbReference>
<feature type="transmembrane region" description="Helical" evidence="9">
    <location>
        <begin position="90"/>
        <end position="115"/>
    </location>
</feature>
<dbReference type="PANTHER" id="PTHR35011">
    <property type="entry name" value="2,3-DIKETO-L-GULONATE TRAP TRANSPORTER SMALL PERMEASE PROTEIN YIAM"/>
    <property type="match status" value="1"/>
</dbReference>
<evidence type="ECO:0000256" key="1">
    <source>
        <dbReference type="ARBA" id="ARBA00004429"/>
    </source>
</evidence>
<proteinExistence type="inferred from homology"/>
<evidence type="ECO:0000256" key="8">
    <source>
        <dbReference type="ARBA" id="ARBA00038436"/>
    </source>
</evidence>
<evidence type="ECO:0000256" key="4">
    <source>
        <dbReference type="ARBA" id="ARBA00022519"/>
    </source>
</evidence>